<dbReference type="GO" id="GO:0006298">
    <property type="term" value="P:mismatch repair"/>
    <property type="evidence" value="ECO:0007669"/>
    <property type="project" value="InterPro"/>
</dbReference>
<evidence type="ECO:0000256" key="9">
    <source>
        <dbReference type="SAM" id="MobiDB-lite"/>
    </source>
</evidence>
<comment type="similarity">
    <text evidence="1">Belongs to the DNA mismatch repair MutS family.</text>
</comment>
<feature type="compositionally biased region" description="Polar residues" evidence="9">
    <location>
        <begin position="13"/>
        <end position="40"/>
    </location>
</feature>
<dbReference type="InterPro" id="IPR000432">
    <property type="entry name" value="DNA_mismatch_repair_MutS_C"/>
</dbReference>
<comment type="subunit">
    <text evidence="7">Heterodimer consisting of MSH2-MSH3 (MutS beta). Forms a ternary complex with MutL alpha (MLH1-PMS1).</text>
</comment>
<evidence type="ECO:0000256" key="4">
    <source>
        <dbReference type="ARBA" id="ARBA00022840"/>
    </source>
</evidence>
<dbReference type="SUPFAM" id="SSF53150">
    <property type="entry name" value="DNA repair protein MutS, domain II"/>
    <property type="match status" value="1"/>
</dbReference>
<keyword evidence="10" id="KW-0812">Transmembrane</keyword>
<dbReference type="OrthoDB" id="276261at2759"/>
<keyword evidence="10" id="KW-1133">Transmembrane helix</keyword>
<evidence type="ECO:0000256" key="10">
    <source>
        <dbReference type="SAM" id="Phobius"/>
    </source>
</evidence>
<dbReference type="Gene3D" id="3.40.50.300">
    <property type="entry name" value="P-loop containing nucleotide triphosphate hydrolases"/>
    <property type="match status" value="1"/>
</dbReference>
<sequence length="858" mass="94243">MSGHPSARPPSSRPYTAQFTTQPHTAQSRPPTGRPTTAASSRYDASYVVAILEGRGTGREVGMAALDKETGRVNLIQLADCPTYVKTLHQMHLHKPCLVLVPDTFISLSDSTLAAGGQRADTTSLLVQCILEEFESVPVEPVLRKYWSDGAGLEFISQLCVEDDERAATLVALSNKYYALSAASALFKHAEAKLNTRFASASLRICYVQVEGTMMIDPETARNLELVSNMTSKRSLHSLFGHDSEPYVHGYGGQIVASDASCPNHSAIDARLDVVEELIQTEERFHEIKDALKMLNKLDLDKLISSLAASEAREISSAKTAAARVTQMLNLRSIVQCMPMLAKALQGSRSQLLQIIQEMISDERLGKIEQLVSNSLNENTMLYKGGLGAINAKVYAVKANYDRLLDVARETYKENVGDIFALNSALSEEHDLPLMLVYQDTGFIFMLKKTDLEGELPPGFINVTSRKGKWVFSSVELKKRNARMKDALDETLILSEKIIHDLVADIVVDIGALYKASEAVALLDMLWAFAHAAILRPEFTGTLAIKSGRHPILEGVRSAGTLVPNDVYCCEASSFQIIQGPNMSGKSTYLRQIGLLTIMAMSGCFVPSEYGSFRVHDALLTRLSNDDDMEKSLSTFANEMASSAMILGLATADSLILIDELGRGTSPKEGVGISHAIAEQLIKLKPYVFFATHFDELVTALSRQPSVVNLHLSVQKTRHTGTNFGMRFEYRITDGAQENLTHYGLDLARLADLPADVMSEARRVSEKLAAIEAKKNEESKSTKSAVYGTLLAHGTFTVFFLAFSAYLDSGFLAFLRVKPQLKTQLTQALDHSTLPDEDLIAYIARFQKDTTCVLQETL</sequence>
<dbReference type="InterPro" id="IPR007696">
    <property type="entry name" value="DNA_mismatch_repair_MutS_core"/>
</dbReference>
<dbReference type="InterPro" id="IPR011184">
    <property type="entry name" value="DNA_mismatch_repair_Msh2"/>
</dbReference>
<evidence type="ECO:0000256" key="7">
    <source>
        <dbReference type="ARBA" id="ARBA00025902"/>
    </source>
</evidence>
<keyword evidence="10" id="KW-0472">Membrane</keyword>
<dbReference type="AlphaFoldDB" id="K5VC74"/>
<dbReference type="Proteomes" id="UP000008370">
    <property type="component" value="Unassembled WGS sequence"/>
</dbReference>
<protein>
    <recommendedName>
        <fullName evidence="2 8">DNA mismatch repair protein MSH3</fullName>
    </recommendedName>
    <alternativeName>
        <fullName evidence="2 8">DNA mismatch repair protein MSH3</fullName>
    </alternativeName>
</protein>
<dbReference type="PIRSF" id="PIRSF005813">
    <property type="entry name" value="MSH2"/>
    <property type="match status" value="1"/>
</dbReference>
<organism evidence="12 13">
    <name type="scientific">Phanerochaete carnosa (strain HHB-10118-sp)</name>
    <name type="common">White-rot fungus</name>
    <name type="synonym">Peniophora carnosa</name>
    <dbReference type="NCBI Taxonomy" id="650164"/>
    <lineage>
        <taxon>Eukaryota</taxon>
        <taxon>Fungi</taxon>
        <taxon>Dikarya</taxon>
        <taxon>Basidiomycota</taxon>
        <taxon>Agaricomycotina</taxon>
        <taxon>Agaricomycetes</taxon>
        <taxon>Polyporales</taxon>
        <taxon>Phanerochaetaceae</taxon>
        <taxon>Phanerochaete</taxon>
    </lineage>
</organism>
<proteinExistence type="inferred from homology"/>
<keyword evidence="5" id="KW-0238">DNA-binding</keyword>
<dbReference type="GeneID" id="18910613"/>
<keyword evidence="4" id="KW-0067">ATP-binding</keyword>
<keyword evidence="13" id="KW-1185">Reference proteome</keyword>
<dbReference type="SMART" id="SM00534">
    <property type="entry name" value="MUTSac"/>
    <property type="match status" value="1"/>
</dbReference>
<dbReference type="GO" id="GO:0005524">
    <property type="term" value="F:ATP binding"/>
    <property type="evidence" value="ECO:0007669"/>
    <property type="project" value="UniProtKB-KW"/>
</dbReference>
<feature type="transmembrane region" description="Helical" evidence="10">
    <location>
        <begin position="790"/>
        <end position="815"/>
    </location>
</feature>
<evidence type="ECO:0000256" key="3">
    <source>
        <dbReference type="ARBA" id="ARBA00022741"/>
    </source>
</evidence>
<evidence type="ECO:0000256" key="8">
    <source>
        <dbReference type="ARBA" id="ARBA00073774"/>
    </source>
</evidence>
<dbReference type="InParanoid" id="K5VC74"/>
<dbReference type="SUPFAM" id="SSF48334">
    <property type="entry name" value="DNA repair protein MutS, domain III"/>
    <property type="match status" value="1"/>
</dbReference>
<dbReference type="SUPFAM" id="SSF52540">
    <property type="entry name" value="P-loop containing nucleoside triphosphate hydrolases"/>
    <property type="match status" value="1"/>
</dbReference>
<dbReference type="PROSITE" id="PS00486">
    <property type="entry name" value="DNA_MISMATCH_REPAIR_2"/>
    <property type="match status" value="1"/>
</dbReference>
<dbReference type="InterPro" id="IPR036678">
    <property type="entry name" value="MutS_con_dom_sf"/>
</dbReference>
<dbReference type="GO" id="GO:0140664">
    <property type="term" value="F:ATP-dependent DNA damage sensor activity"/>
    <property type="evidence" value="ECO:0007669"/>
    <property type="project" value="InterPro"/>
</dbReference>
<name>K5VC74_PHACS</name>
<feature type="domain" description="DNA mismatch repair proteins mutS family" evidence="11">
    <location>
        <begin position="654"/>
        <end position="670"/>
    </location>
</feature>
<accession>K5VC74</accession>
<dbReference type="Gene3D" id="1.10.1420.10">
    <property type="match status" value="2"/>
</dbReference>
<dbReference type="GO" id="GO:0007131">
    <property type="term" value="P:reciprocal meiotic recombination"/>
    <property type="evidence" value="ECO:0007669"/>
    <property type="project" value="TreeGrafter"/>
</dbReference>
<feature type="region of interest" description="Disordered" evidence="9">
    <location>
        <begin position="1"/>
        <end position="40"/>
    </location>
</feature>
<gene>
    <name evidence="12" type="ORF">PHACADRAFT_189655</name>
</gene>
<evidence type="ECO:0000256" key="5">
    <source>
        <dbReference type="ARBA" id="ARBA00023125"/>
    </source>
</evidence>
<dbReference type="GO" id="GO:0005634">
    <property type="term" value="C:nucleus"/>
    <property type="evidence" value="ECO:0007669"/>
    <property type="project" value="TreeGrafter"/>
</dbReference>
<dbReference type="SMART" id="SM00533">
    <property type="entry name" value="MUTSd"/>
    <property type="match status" value="1"/>
</dbReference>
<dbReference type="PANTHER" id="PTHR11361:SF21">
    <property type="entry name" value="MUTS PROTEIN HOMOLOG 4"/>
    <property type="match status" value="1"/>
</dbReference>
<reference evidence="12 13" key="1">
    <citation type="journal article" date="2012" name="BMC Genomics">
        <title>Comparative genomics of the white-rot fungi, Phanerochaete carnosa and P. chrysosporium, to elucidate the genetic basis of the distinct wood types they colonize.</title>
        <authorList>
            <person name="Suzuki H."/>
            <person name="MacDonald J."/>
            <person name="Syed K."/>
            <person name="Salamov A."/>
            <person name="Hori C."/>
            <person name="Aerts A."/>
            <person name="Henrissat B."/>
            <person name="Wiebenga A."/>
            <person name="vanKuyk P.A."/>
            <person name="Barry K."/>
            <person name="Lindquist E."/>
            <person name="LaButti K."/>
            <person name="Lapidus A."/>
            <person name="Lucas S."/>
            <person name="Coutinho P."/>
            <person name="Gong Y."/>
            <person name="Samejima M."/>
            <person name="Mahadevan R."/>
            <person name="Abou-Zaid M."/>
            <person name="de Vries R.P."/>
            <person name="Igarashi K."/>
            <person name="Yadav J.S."/>
            <person name="Grigoriev I.V."/>
            <person name="Master E.R."/>
        </authorList>
    </citation>
    <scope>NUCLEOTIDE SEQUENCE [LARGE SCALE GENOMIC DNA]</scope>
    <source>
        <strain evidence="12 13">HHB-10118-sp</strain>
    </source>
</reference>
<dbReference type="InterPro" id="IPR007861">
    <property type="entry name" value="DNA_mismatch_repair_MutS_clamp"/>
</dbReference>
<evidence type="ECO:0000256" key="1">
    <source>
        <dbReference type="ARBA" id="ARBA00006271"/>
    </source>
</evidence>
<evidence type="ECO:0000313" key="12">
    <source>
        <dbReference type="EMBL" id="EKM60526.1"/>
    </source>
</evidence>
<dbReference type="Pfam" id="PF05190">
    <property type="entry name" value="MutS_IV"/>
    <property type="match status" value="1"/>
</dbReference>
<evidence type="ECO:0000256" key="2">
    <source>
        <dbReference type="ARBA" id="ARBA00022151"/>
    </source>
</evidence>
<dbReference type="InterPro" id="IPR045076">
    <property type="entry name" value="MutS"/>
</dbReference>
<dbReference type="PANTHER" id="PTHR11361">
    <property type="entry name" value="DNA MISMATCH REPAIR PROTEIN MUTS FAMILY MEMBER"/>
    <property type="match status" value="1"/>
</dbReference>
<dbReference type="RefSeq" id="XP_007389981.1">
    <property type="nucleotide sequence ID" value="XM_007389919.1"/>
</dbReference>
<keyword evidence="3" id="KW-0547">Nucleotide-binding</keyword>
<dbReference type="InterPro" id="IPR027417">
    <property type="entry name" value="P-loop_NTPase"/>
</dbReference>
<keyword evidence="6" id="KW-0469">Meiosis</keyword>
<dbReference type="HOGENOM" id="CLU_002472_7_3_1"/>
<dbReference type="GO" id="GO:0030983">
    <property type="term" value="F:mismatched DNA binding"/>
    <property type="evidence" value="ECO:0007669"/>
    <property type="project" value="InterPro"/>
</dbReference>
<dbReference type="Pfam" id="PF00488">
    <property type="entry name" value="MutS_V"/>
    <property type="match status" value="1"/>
</dbReference>
<dbReference type="FunFam" id="3.40.50.300:FF:000870">
    <property type="entry name" value="MutS protein homolog 4"/>
    <property type="match status" value="1"/>
</dbReference>
<dbReference type="STRING" id="650164.K5VC74"/>
<dbReference type="InterPro" id="IPR036187">
    <property type="entry name" value="DNA_mismatch_repair_MutS_sf"/>
</dbReference>
<dbReference type="KEGG" id="pco:PHACADRAFT_189655"/>
<evidence type="ECO:0000256" key="6">
    <source>
        <dbReference type="ARBA" id="ARBA00023254"/>
    </source>
</evidence>
<dbReference type="Gene3D" id="3.30.420.110">
    <property type="entry name" value="MutS, connector domain"/>
    <property type="match status" value="1"/>
</dbReference>
<evidence type="ECO:0000259" key="11">
    <source>
        <dbReference type="PROSITE" id="PS00486"/>
    </source>
</evidence>
<dbReference type="EMBL" id="JH930468">
    <property type="protein sequence ID" value="EKM60526.1"/>
    <property type="molecule type" value="Genomic_DNA"/>
</dbReference>
<dbReference type="Pfam" id="PF05192">
    <property type="entry name" value="MutS_III"/>
    <property type="match status" value="1"/>
</dbReference>
<evidence type="ECO:0000313" key="13">
    <source>
        <dbReference type="Proteomes" id="UP000008370"/>
    </source>
</evidence>